<feature type="non-terminal residue" evidence="1">
    <location>
        <position position="96"/>
    </location>
</feature>
<proteinExistence type="predicted"/>
<sequence>MNIYNKSQSTYAKFNHVVKDSSCDTPLPKILIIAILATCENSSSTKRIICNAHTKKRNTIHVFTHRFVLIFQSTFELAYSRSKKVFSRLIMGLSAK</sequence>
<evidence type="ECO:0000313" key="2">
    <source>
        <dbReference type="Proteomes" id="UP000824120"/>
    </source>
</evidence>
<accession>A0A9J6B136</accession>
<reference evidence="1 2" key="1">
    <citation type="submission" date="2020-09" db="EMBL/GenBank/DDBJ databases">
        <title>De no assembly of potato wild relative species, Solanum commersonii.</title>
        <authorList>
            <person name="Cho K."/>
        </authorList>
    </citation>
    <scope>NUCLEOTIDE SEQUENCE [LARGE SCALE GENOMIC DNA]</scope>
    <source>
        <strain evidence="1">LZ3.2</strain>
        <tissue evidence="1">Leaf</tissue>
    </source>
</reference>
<protein>
    <submittedName>
        <fullName evidence="1">Uncharacterized protein</fullName>
    </submittedName>
</protein>
<dbReference type="Proteomes" id="UP000824120">
    <property type="component" value="Chromosome 1"/>
</dbReference>
<organism evidence="1 2">
    <name type="scientific">Solanum commersonii</name>
    <name type="common">Commerson's wild potato</name>
    <name type="synonym">Commerson's nightshade</name>
    <dbReference type="NCBI Taxonomy" id="4109"/>
    <lineage>
        <taxon>Eukaryota</taxon>
        <taxon>Viridiplantae</taxon>
        <taxon>Streptophyta</taxon>
        <taxon>Embryophyta</taxon>
        <taxon>Tracheophyta</taxon>
        <taxon>Spermatophyta</taxon>
        <taxon>Magnoliopsida</taxon>
        <taxon>eudicotyledons</taxon>
        <taxon>Gunneridae</taxon>
        <taxon>Pentapetalae</taxon>
        <taxon>asterids</taxon>
        <taxon>lamiids</taxon>
        <taxon>Solanales</taxon>
        <taxon>Solanaceae</taxon>
        <taxon>Solanoideae</taxon>
        <taxon>Solaneae</taxon>
        <taxon>Solanum</taxon>
    </lineage>
</organism>
<dbReference type="AlphaFoldDB" id="A0A9J6B136"/>
<name>A0A9J6B136_SOLCO</name>
<evidence type="ECO:0000313" key="1">
    <source>
        <dbReference type="EMBL" id="KAG5630079.1"/>
    </source>
</evidence>
<comment type="caution">
    <text evidence="1">The sequence shown here is derived from an EMBL/GenBank/DDBJ whole genome shotgun (WGS) entry which is preliminary data.</text>
</comment>
<keyword evidence="2" id="KW-1185">Reference proteome</keyword>
<dbReference type="EMBL" id="JACXVP010000001">
    <property type="protein sequence ID" value="KAG5630079.1"/>
    <property type="molecule type" value="Genomic_DNA"/>
</dbReference>
<gene>
    <name evidence="1" type="ORF">H5410_001796</name>
</gene>